<dbReference type="AlphaFoldDB" id="A0AA36MKF1"/>
<dbReference type="Proteomes" id="UP001178507">
    <property type="component" value="Unassembled WGS sequence"/>
</dbReference>
<evidence type="ECO:0000313" key="5">
    <source>
        <dbReference type="Proteomes" id="UP001178507"/>
    </source>
</evidence>
<dbReference type="InterPro" id="IPR035969">
    <property type="entry name" value="Rab-GAP_TBC_sf"/>
</dbReference>
<feature type="domain" description="Rab-GAP TBC" evidence="3">
    <location>
        <begin position="186"/>
        <end position="377"/>
    </location>
</feature>
<gene>
    <name evidence="4" type="ORF">EVOR1521_LOCUS1778</name>
</gene>
<keyword evidence="5" id="KW-1185">Reference proteome</keyword>
<organism evidence="4 5">
    <name type="scientific">Effrenium voratum</name>
    <dbReference type="NCBI Taxonomy" id="2562239"/>
    <lineage>
        <taxon>Eukaryota</taxon>
        <taxon>Sar</taxon>
        <taxon>Alveolata</taxon>
        <taxon>Dinophyceae</taxon>
        <taxon>Suessiales</taxon>
        <taxon>Symbiodiniaceae</taxon>
        <taxon>Effrenium</taxon>
    </lineage>
</organism>
<proteinExistence type="predicted"/>
<dbReference type="InterPro" id="IPR000195">
    <property type="entry name" value="Rab-GAP-TBC_dom"/>
</dbReference>
<dbReference type="SUPFAM" id="SSF47923">
    <property type="entry name" value="Ypt/Rab-GAP domain of gyp1p"/>
    <property type="match status" value="1"/>
</dbReference>
<keyword evidence="1" id="KW-0175">Coiled coil</keyword>
<comment type="caution">
    <text evidence="4">The sequence shown here is derived from an EMBL/GenBank/DDBJ whole genome shotgun (WGS) entry which is preliminary data.</text>
</comment>
<evidence type="ECO:0000259" key="3">
    <source>
        <dbReference type="PROSITE" id="PS50086"/>
    </source>
</evidence>
<name>A0AA36MKF1_9DINO</name>
<feature type="region of interest" description="Disordered" evidence="2">
    <location>
        <begin position="1"/>
        <end position="29"/>
    </location>
</feature>
<feature type="region of interest" description="Disordered" evidence="2">
    <location>
        <begin position="489"/>
        <end position="513"/>
    </location>
</feature>
<dbReference type="Gene3D" id="1.10.472.80">
    <property type="entry name" value="Ypt/Rab-GAP domain of gyp1p, domain 3"/>
    <property type="match status" value="1"/>
</dbReference>
<evidence type="ECO:0000313" key="4">
    <source>
        <dbReference type="EMBL" id="CAJ1371475.1"/>
    </source>
</evidence>
<feature type="compositionally biased region" description="Low complexity" evidence="2">
    <location>
        <begin position="81"/>
        <end position="96"/>
    </location>
</feature>
<feature type="compositionally biased region" description="Low complexity" evidence="2">
    <location>
        <begin position="1"/>
        <end position="13"/>
    </location>
</feature>
<dbReference type="Pfam" id="PF00566">
    <property type="entry name" value="RabGAP-TBC"/>
    <property type="match status" value="1"/>
</dbReference>
<evidence type="ECO:0000256" key="1">
    <source>
        <dbReference type="SAM" id="Coils"/>
    </source>
</evidence>
<protein>
    <recommendedName>
        <fullName evidence="3">Rab-GAP TBC domain-containing protein</fullName>
    </recommendedName>
</protein>
<sequence>MANAAGRRSSLGPPSRPPQPLERALDWPLSKDEKRHCAMKLFQMEIEDNEDEIEDKLEQIDELQHEVKVLRRLSTQSIATTATSISPRSEEAVQPELQEEAPAPPESPEDLPYEASLRQALVTYLSERSRLGLESQAKKPPKQIAHYYGDSEDHVAFFWNSARDKDSLSNLEAVLWLMRSLPASPPVPAQSRARHWRHILLRPDRTRKGYNELRARALALPQAQELQQEVQLELKTAWKGEELMATPGLAEAAAAVSLTISAPKGRHLRGSVQVAALLIYGLLPDSASLAEAETDAFWCFFQLLTEMRSGEDEESRTFRARRVRELLKSYDLGLVEALDGQGLMVFVATRLGEAFCSRGGFPLESCARLWDVVLADPQRFGFCDFLVAALLLLRRNELLRVSHDAEGLAEALLALPRSVPVERALRLARALRALDRREKRAAQALKAHDSSQDEPGVIKVIGSLFGRMREKGADALEAGRHVARCAWPRACPEPEKVQEEEMKPLRRESNKKD</sequence>
<dbReference type="PROSITE" id="PS50086">
    <property type="entry name" value="TBC_RABGAP"/>
    <property type="match status" value="1"/>
</dbReference>
<accession>A0AA36MKF1</accession>
<feature type="compositionally biased region" description="Basic and acidic residues" evidence="2">
    <location>
        <begin position="492"/>
        <end position="513"/>
    </location>
</feature>
<dbReference type="EMBL" id="CAUJNA010000080">
    <property type="protein sequence ID" value="CAJ1371475.1"/>
    <property type="molecule type" value="Genomic_DNA"/>
</dbReference>
<reference evidence="4" key="1">
    <citation type="submission" date="2023-08" db="EMBL/GenBank/DDBJ databases">
        <authorList>
            <person name="Chen Y."/>
            <person name="Shah S."/>
            <person name="Dougan E. K."/>
            <person name="Thang M."/>
            <person name="Chan C."/>
        </authorList>
    </citation>
    <scope>NUCLEOTIDE SEQUENCE</scope>
</reference>
<feature type="region of interest" description="Disordered" evidence="2">
    <location>
        <begin position="81"/>
        <end position="111"/>
    </location>
</feature>
<feature type="coiled-coil region" evidence="1">
    <location>
        <begin position="39"/>
        <end position="73"/>
    </location>
</feature>
<evidence type="ECO:0000256" key="2">
    <source>
        <dbReference type="SAM" id="MobiDB-lite"/>
    </source>
</evidence>